<name>A0ABW4Z3D1_9HYPH</name>
<accession>A0ABW4Z3D1</accession>
<keyword evidence="3 6" id="KW-0378">Hydrolase</keyword>
<dbReference type="PANTHER" id="PTHR35005:SF1">
    <property type="entry name" value="2-AMINO-5-FORMYLAMINO-6-RIBOSYLAMINOPYRIMIDIN-4(3H)-ONE 5'-MONOPHOSPHATE DEFORMYLASE"/>
    <property type="match status" value="1"/>
</dbReference>
<evidence type="ECO:0000256" key="5">
    <source>
        <dbReference type="ARBA" id="ARBA00024029"/>
    </source>
</evidence>
<dbReference type="InterPro" id="IPR024087">
    <property type="entry name" value="Creatininase-like_sf"/>
</dbReference>
<dbReference type="EMBL" id="JBHUHD010000001">
    <property type="protein sequence ID" value="MFD2143054.1"/>
    <property type="molecule type" value="Genomic_DNA"/>
</dbReference>
<dbReference type="Pfam" id="PF02633">
    <property type="entry name" value="Creatininase"/>
    <property type="match status" value="1"/>
</dbReference>
<dbReference type="Gene3D" id="3.40.50.10310">
    <property type="entry name" value="Creatininase"/>
    <property type="match status" value="1"/>
</dbReference>
<comment type="caution">
    <text evidence="6">The sequence shown here is derived from an EMBL/GenBank/DDBJ whole genome shotgun (WGS) entry which is preliminary data.</text>
</comment>
<comment type="cofactor">
    <cofactor evidence="1">
        <name>Zn(2+)</name>
        <dbReference type="ChEBI" id="CHEBI:29105"/>
    </cofactor>
</comment>
<dbReference type="RefSeq" id="WP_213355968.1">
    <property type="nucleotide sequence ID" value="NZ_JAHBGB010000044.1"/>
</dbReference>
<dbReference type="EC" id="3.5.2.10" evidence="6"/>
<comment type="similarity">
    <text evidence="5">Belongs to the creatininase superfamily.</text>
</comment>
<dbReference type="Proteomes" id="UP001597299">
    <property type="component" value="Unassembled WGS sequence"/>
</dbReference>
<evidence type="ECO:0000256" key="4">
    <source>
        <dbReference type="ARBA" id="ARBA00022833"/>
    </source>
</evidence>
<evidence type="ECO:0000256" key="2">
    <source>
        <dbReference type="ARBA" id="ARBA00022723"/>
    </source>
</evidence>
<evidence type="ECO:0000313" key="6">
    <source>
        <dbReference type="EMBL" id="MFD2143054.1"/>
    </source>
</evidence>
<dbReference type="InterPro" id="IPR003785">
    <property type="entry name" value="Creatininase/forma_Hydrolase"/>
</dbReference>
<dbReference type="NCBIfam" id="TIGR04448">
    <property type="entry name" value="creatininase"/>
    <property type="match status" value="1"/>
</dbReference>
<reference evidence="7" key="1">
    <citation type="journal article" date="2019" name="Int. J. Syst. Evol. Microbiol.">
        <title>The Global Catalogue of Microorganisms (GCM) 10K type strain sequencing project: providing services to taxonomists for standard genome sequencing and annotation.</title>
        <authorList>
            <consortium name="The Broad Institute Genomics Platform"/>
            <consortium name="The Broad Institute Genome Sequencing Center for Infectious Disease"/>
            <person name="Wu L."/>
            <person name="Ma J."/>
        </authorList>
    </citation>
    <scope>NUCLEOTIDE SEQUENCE [LARGE SCALE GENOMIC DNA]</scope>
    <source>
        <strain evidence="7">CCM 7435</strain>
    </source>
</reference>
<evidence type="ECO:0000256" key="1">
    <source>
        <dbReference type="ARBA" id="ARBA00001947"/>
    </source>
</evidence>
<keyword evidence="2" id="KW-0479">Metal-binding</keyword>
<dbReference type="GO" id="GO:0047789">
    <property type="term" value="F:creatininase activity"/>
    <property type="evidence" value="ECO:0007669"/>
    <property type="project" value="UniProtKB-EC"/>
</dbReference>
<keyword evidence="7" id="KW-1185">Reference proteome</keyword>
<dbReference type="SUPFAM" id="SSF102215">
    <property type="entry name" value="Creatininase"/>
    <property type="match status" value="1"/>
</dbReference>
<evidence type="ECO:0000313" key="7">
    <source>
        <dbReference type="Proteomes" id="UP001597299"/>
    </source>
</evidence>
<dbReference type="InterPro" id="IPR031034">
    <property type="entry name" value="Creatininase"/>
</dbReference>
<gene>
    <name evidence="6" type="ORF">ACFSNC_21825</name>
</gene>
<keyword evidence="4" id="KW-0862">Zinc</keyword>
<evidence type="ECO:0000256" key="3">
    <source>
        <dbReference type="ARBA" id="ARBA00022801"/>
    </source>
</evidence>
<organism evidence="6 7">
    <name type="scientific">Ancylobacter oerskovii</name>
    <dbReference type="NCBI Taxonomy" id="459519"/>
    <lineage>
        <taxon>Bacteria</taxon>
        <taxon>Pseudomonadati</taxon>
        <taxon>Pseudomonadota</taxon>
        <taxon>Alphaproteobacteria</taxon>
        <taxon>Hyphomicrobiales</taxon>
        <taxon>Xanthobacteraceae</taxon>
        <taxon>Ancylobacter</taxon>
    </lineage>
</organism>
<proteinExistence type="inferred from homology"/>
<dbReference type="PANTHER" id="PTHR35005">
    <property type="entry name" value="3-DEHYDRO-SCYLLO-INOSOSE HYDROLASE"/>
    <property type="match status" value="1"/>
</dbReference>
<sequence>MVDSVRLDELSWPEFAAKVAAGAPVFLPLGSTEQHGPHLPLGVDVVLPTGVCERVAKAVGGLVAPTVNYGCKSMPRSGGGEQFPGTLSLDANTFALVLRDIIRNLGRQGVRRLVIVNGHYENLWPSVEGLDLALRELRRDGIDDMQVMRLEYWDFATRPTLDKLFPDGFPGIELEHASLLETSLMLLFRPELVEMDKVPTDGPATFPTYDRFPIPTDFGLPPSGVLAVAVGSTPEKGELLMADYLTHISAAITREFGL</sequence>
<protein>
    <submittedName>
        <fullName evidence="6">Creatininase</fullName>
        <ecNumber evidence="6">3.5.2.10</ecNumber>
    </submittedName>
</protein>